<keyword evidence="1" id="KW-0812">Transmembrane</keyword>
<dbReference type="RefSeq" id="WP_104526585.1">
    <property type="nucleotide sequence ID" value="NZ_POQT01000001.1"/>
</dbReference>
<dbReference type="Pfam" id="PF11377">
    <property type="entry name" value="DUF3180"/>
    <property type="match status" value="1"/>
</dbReference>
<dbReference type="AlphaFoldDB" id="A0A4Q7YAS5"/>
<feature type="transmembrane region" description="Helical" evidence="1">
    <location>
        <begin position="132"/>
        <end position="152"/>
    </location>
</feature>
<proteinExistence type="predicted"/>
<keyword evidence="1" id="KW-1133">Transmembrane helix</keyword>
<gene>
    <name evidence="2" type="ORF">BKA19_4065</name>
</gene>
<evidence type="ECO:0000313" key="2">
    <source>
        <dbReference type="EMBL" id="RZU34302.1"/>
    </source>
</evidence>
<name>A0A4Q7YAS5_9ACTN</name>
<comment type="caution">
    <text evidence="2">The sequence shown here is derived from an EMBL/GenBank/DDBJ whole genome shotgun (WGS) entry which is preliminary data.</text>
</comment>
<dbReference type="Proteomes" id="UP000292507">
    <property type="component" value="Unassembled WGS sequence"/>
</dbReference>
<accession>A0A4Q7YAS5</accession>
<dbReference type="OrthoDB" id="3825558at2"/>
<organism evidence="2 3">
    <name type="scientific">Blastococcus saxobsidens</name>
    <dbReference type="NCBI Taxonomy" id="138336"/>
    <lineage>
        <taxon>Bacteria</taxon>
        <taxon>Bacillati</taxon>
        <taxon>Actinomycetota</taxon>
        <taxon>Actinomycetes</taxon>
        <taxon>Geodermatophilales</taxon>
        <taxon>Geodermatophilaceae</taxon>
        <taxon>Blastococcus</taxon>
    </lineage>
</organism>
<keyword evidence="1" id="KW-0472">Membrane</keyword>
<reference evidence="2 3" key="1">
    <citation type="submission" date="2019-02" db="EMBL/GenBank/DDBJ databases">
        <title>Sequencing the genomes of 1000 actinobacteria strains.</title>
        <authorList>
            <person name="Klenk H.-P."/>
        </authorList>
    </citation>
    <scope>NUCLEOTIDE SEQUENCE [LARGE SCALE GENOMIC DNA]</scope>
    <source>
        <strain evidence="2 3">DSM 44509</strain>
    </source>
</reference>
<feature type="transmembrane region" description="Helical" evidence="1">
    <location>
        <begin position="89"/>
        <end position="112"/>
    </location>
</feature>
<keyword evidence="3" id="KW-1185">Reference proteome</keyword>
<dbReference type="InterPro" id="IPR021517">
    <property type="entry name" value="DUF3180"/>
</dbReference>
<evidence type="ECO:0000313" key="3">
    <source>
        <dbReference type="Proteomes" id="UP000292507"/>
    </source>
</evidence>
<feature type="transmembrane region" description="Helical" evidence="1">
    <location>
        <begin position="36"/>
        <end position="56"/>
    </location>
</feature>
<evidence type="ECO:0000256" key="1">
    <source>
        <dbReference type="SAM" id="Phobius"/>
    </source>
</evidence>
<dbReference type="EMBL" id="SHKV01000001">
    <property type="protein sequence ID" value="RZU34302.1"/>
    <property type="molecule type" value="Genomic_DNA"/>
</dbReference>
<protein>
    <submittedName>
        <fullName evidence="2">Uncharacterized protein DUF3180</fullName>
    </submittedName>
</protein>
<sequence>MSPVRRRDLAALALGLAVAAWLLVRTWYGDLPPLRWWLPAPLAVLAVAEALGARTLRARLDAQREARAGRGPTAADGRSALLRPVEPMLVARLAVLAQASAYVGAVFAGIWGGVLLYTAPAVSRLAAAGDDTVTALTGLVSSAALVAAALWLETVCKVPPDSGDEGPTARA</sequence>